<dbReference type="AlphaFoldDB" id="A0A830E9R0"/>
<proteinExistence type="predicted"/>
<evidence type="ECO:0000259" key="1">
    <source>
        <dbReference type="Pfam" id="PF13173"/>
    </source>
</evidence>
<evidence type="ECO:0000313" key="4">
    <source>
        <dbReference type="Proteomes" id="UP000653099"/>
    </source>
</evidence>
<dbReference type="InterPro" id="IPR025420">
    <property type="entry name" value="DUF4143"/>
</dbReference>
<reference evidence="3" key="1">
    <citation type="journal article" date="2014" name="Int. J. Syst. Evol. Microbiol.">
        <title>Complete genome sequence of Corynebacterium casei LMG S-19264T (=DSM 44701T), isolated from a smear-ripened cheese.</title>
        <authorList>
            <consortium name="US DOE Joint Genome Institute (JGI-PGF)"/>
            <person name="Walter F."/>
            <person name="Albersmeier A."/>
            <person name="Kalinowski J."/>
            <person name="Ruckert C."/>
        </authorList>
    </citation>
    <scope>NUCLEOTIDE SEQUENCE</scope>
    <source>
        <strain evidence="3">JCM 14359</strain>
    </source>
</reference>
<accession>A0A830E9R0</accession>
<feature type="domain" description="DUF4143" evidence="2">
    <location>
        <begin position="322"/>
        <end position="477"/>
    </location>
</feature>
<keyword evidence="4" id="KW-1185">Reference proteome</keyword>
<organism evidence="3 4">
    <name type="scientific">Halobellus salinus</name>
    <dbReference type="NCBI Taxonomy" id="931585"/>
    <lineage>
        <taxon>Archaea</taxon>
        <taxon>Methanobacteriati</taxon>
        <taxon>Methanobacteriota</taxon>
        <taxon>Stenosarchaea group</taxon>
        <taxon>Halobacteria</taxon>
        <taxon>Halobacteriales</taxon>
        <taxon>Haloferacaceae</taxon>
        <taxon>Halobellus</taxon>
    </lineage>
</organism>
<dbReference type="Pfam" id="PF13635">
    <property type="entry name" value="DUF4143"/>
    <property type="match status" value="1"/>
</dbReference>
<reference evidence="3" key="2">
    <citation type="submission" date="2020-09" db="EMBL/GenBank/DDBJ databases">
        <authorList>
            <person name="Sun Q."/>
            <person name="Ohkuma M."/>
        </authorList>
    </citation>
    <scope>NUCLEOTIDE SEQUENCE</scope>
    <source>
        <strain evidence="3">JCM 14359</strain>
    </source>
</reference>
<sequence>MSRNNHYEEGRETVNKPMSIDAGDALVRALRDHNPWWEHGTEAFSLPARQKSDFYHLARPDASGSQFEDQPLLGLVGRRGVGKTTLLHQFIHHRIETGDNPERFLYLPFDADPLYQLQSDEQLRRAVRYYESRVLGRIEADHPHFILLDDVHQIEHSNKPTIDGWGSPAVELLEDVPGRHVAVTASAGIQAERELESVAVSAEDYDVQPILPEKFRDYLFTLYPDLEQEDTRVSPTSLRTGENSLPAALRSGEIAPLVAELRQKYENVADAERRISSQVVDYLAMGGIISYDRDGAAESAADLTPDDYARLRGDVRNALYQEVPGFESIQTIADLERICALAARNRGAEPFRYQDLVELFDVDRRTIADSYLPALAELYVLTGTTEYDNSRPRSVQLYLRDTGLVTALADGDATPLQNDFAREAELARIAAFDHTMRFVYGIRAEQGTDEAPTVQFWRGRNGTVDFVFEIADTPVPVGVAYRSQDREEASAAIAEFQETYEAPLGFVLVGDTARGTNPIQRHGANIIQLPYWLYLLLC</sequence>
<evidence type="ECO:0000259" key="2">
    <source>
        <dbReference type="Pfam" id="PF13635"/>
    </source>
</evidence>
<gene>
    <name evidence="3" type="ORF">GCM10008995_12460</name>
</gene>
<evidence type="ECO:0000313" key="3">
    <source>
        <dbReference type="EMBL" id="GGJ04171.1"/>
    </source>
</evidence>
<dbReference type="SUPFAM" id="SSF52540">
    <property type="entry name" value="P-loop containing nucleoside triphosphate hydrolases"/>
    <property type="match status" value="1"/>
</dbReference>
<dbReference type="Pfam" id="PF13173">
    <property type="entry name" value="AAA_14"/>
    <property type="match status" value="1"/>
</dbReference>
<dbReference type="EMBL" id="BMOC01000006">
    <property type="protein sequence ID" value="GGJ04171.1"/>
    <property type="molecule type" value="Genomic_DNA"/>
</dbReference>
<dbReference type="PANTHER" id="PTHR33295">
    <property type="entry name" value="ATPASE"/>
    <property type="match status" value="1"/>
</dbReference>
<feature type="domain" description="AAA" evidence="1">
    <location>
        <begin position="71"/>
        <end position="210"/>
    </location>
</feature>
<protein>
    <recommendedName>
        <fullName evidence="5">ATP-binding protein</fullName>
    </recommendedName>
</protein>
<name>A0A830E9R0_9EURY</name>
<dbReference type="InterPro" id="IPR027417">
    <property type="entry name" value="P-loop_NTPase"/>
</dbReference>
<dbReference type="PANTHER" id="PTHR33295:SF18">
    <property type="entry name" value="AAA+ ATPASE DOMAIN-CONTAINING PROTEIN"/>
    <property type="match status" value="1"/>
</dbReference>
<evidence type="ECO:0008006" key="5">
    <source>
        <dbReference type="Google" id="ProtNLM"/>
    </source>
</evidence>
<dbReference type="Proteomes" id="UP000653099">
    <property type="component" value="Unassembled WGS sequence"/>
</dbReference>
<comment type="caution">
    <text evidence="3">The sequence shown here is derived from an EMBL/GenBank/DDBJ whole genome shotgun (WGS) entry which is preliminary data.</text>
</comment>
<dbReference type="InterPro" id="IPR041682">
    <property type="entry name" value="AAA_14"/>
</dbReference>